<reference evidence="2" key="1">
    <citation type="journal article" date="2014" name="Int. J. Syst. Evol. Microbiol.">
        <title>Complete genome sequence of Corynebacterium casei LMG S-19264T (=DSM 44701T), isolated from a smear-ripened cheese.</title>
        <authorList>
            <consortium name="US DOE Joint Genome Institute (JGI-PGF)"/>
            <person name="Walter F."/>
            <person name="Albersmeier A."/>
            <person name="Kalinowski J."/>
            <person name="Ruckert C."/>
        </authorList>
    </citation>
    <scope>NUCLEOTIDE SEQUENCE</scope>
    <source>
        <strain evidence="2">JCM 19831</strain>
    </source>
</reference>
<sequence length="140" mass="14509">MLALAGYMSLIAAVALGAGLACFMRKSAPRFVAWCALIVGFGIAGWIGVGVGSAVDTFTLAVDNVGHAVTGLSIATAVAVFLFLWFVFDVRKKGKVSKVAPLVGLLLPSVLPILIGAFMAMPATRPAVEQINAFVAAMRK</sequence>
<evidence type="ECO:0000313" key="3">
    <source>
        <dbReference type="Proteomes" id="UP000642070"/>
    </source>
</evidence>
<keyword evidence="3" id="KW-1185">Reference proteome</keyword>
<keyword evidence="1" id="KW-0812">Transmembrane</keyword>
<organism evidence="2 3">
    <name type="scientific">Dactylosporangium sucinum</name>
    <dbReference type="NCBI Taxonomy" id="1424081"/>
    <lineage>
        <taxon>Bacteria</taxon>
        <taxon>Bacillati</taxon>
        <taxon>Actinomycetota</taxon>
        <taxon>Actinomycetes</taxon>
        <taxon>Micromonosporales</taxon>
        <taxon>Micromonosporaceae</taxon>
        <taxon>Dactylosporangium</taxon>
    </lineage>
</organism>
<accession>A0A917TG93</accession>
<evidence type="ECO:0000313" key="2">
    <source>
        <dbReference type="EMBL" id="GGM22304.1"/>
    </source>
</evidence>
<comment type="caution">
    <text evidence="2">The sequence shown here is derived from an EMBL/GenBank/DDBJ whole genome shotgun (WGS) entry which is preliminary data.</text>
</comment>
<keyword evidence="1" id="KW-0472">Membrane</keyword>
<dbReference type="Proteomes" id="UP000642070">
    <property type="component" value="Unassembled WGS sequence"/>
</dbReference>
<dbReference type="AlphaFoldDB" id="A0A917TG93"/>
<dbReference type="RefSeq" id="WP_190249891.1">
    <property type="nucleotide sequence ID" value="NZ_BMPI01000010.1"/>
</dbReference>
<feature type="transmembrane region" description="Helical" evidence="1">
    <location>
        <begin position="67"/>
        <end position="87"/>
    </location>
</feature>
<feature type="transmembrane region" description="Helical" evidence="1">
    <location>
        <begin position="6"/>
        <end position="24"/>
    </location>
</feature>
<name>A0A917TG93_9ACTN</name>
<dbReference type="EMBL" id="BMPI01000010">
    <property type="protein sequence ID" value="GGM22304.1"/>
    <property type="molecule type" value="Genomic_DNA"/>
</dbReference>
<protein>
    <submittedName>
        <fullName evidence="2">Uncharacterized protein</fullName>
    </submittedName>
</protein>
<evidence type="ECO:0000256" key="1">
    <source>
        <dbReference type="SAM" id="Phobius"/>
    </source>
</evidence>
<feature type="transmembrane region" description="Helical" evidence="1">
    <location>
        <begin position="31"/>
        <end position="55"/>
    </location>
</feature>
<gene>
    <name evidence="2" type="ORF">GCM10007977_024340</name>
</gene>
<proteinExistence type="predicted"/>
<feature type="transmembrane region" description="Helical" evidence="1">
    <location>
        <begin position="99"/>
        <end position="120"/>
    </location>
</feature>
<reference evidence="2" key="2">
    <citation type="submission" date="2020-09" db="EMBL/GenBank/DDBJ databases">
        <authorList>
            <person name="Sun Q."/>
            <person name="Ohkuma M."/>
        </authorList>
    </citation>
    <scope>NUCLEOTIDE SEQUENCE</scope>
    <source>
        <strain evidence="2">JCM 19831</strain>
    </source>
</reference>
<keyword evidence="1" id="KW-1133">Transmembrane helix</keyword>